<accession>A0A090M0S9</accession>
<reference evidence="3 4" key="2">
    <citation type="journal article" date="2014" name="BMC Genomics">
        <title>An improved genome of the model marine alga Ostreococcus tauri unfolds by assessing Illumina de novo assemblies.</title>
        <authorList>
            <person name="Blanc-Mathieu R."/>
            <person name="Verhelst B."/>
            <person name="Derelle E."/>
            <person name="Rombauts S."/>
            <person name="Bouget F.Y."/>
            <person name="Carre I."/>
            <person name="Chateau A."/>
            <person name="Eyre-Walker A."/>
            <person name="Grimsley N."/>
            <person name="Moreau H."/>
            <person name="Piegu B."/>
            <person name="Rivals E."/>
            <person name="Schackwitz W."/>
            <person name="Van de Peer Y."/>
            <person name="Piganeau G."/>
        </authorList>
    </citation>
    <scope>NUCLEOTIDE SEQUENCE [LARGE SCALE GENOMIC DNA]</scope>
    <source>
        <strain evidence="4">OTTH 0595 / CCAP 157/2 / RCC745</strain>
    </source>
</reference>
<reference evidence="4" key="1">
    <citation type="journal article" date="2006" name="Proc. Natl. Acad. Sci. U.S.A.">
        <title>Genome analysis of the smallest free-living eukaryote Ostreococcus tauri unveils many unique features.</title>
        <authorList>
            <person name="Derelle E."/>
            <person name="Ferraz C."/>
            <person name="Rombauts S."/>
            <person name="Rouze P."/>
            <person name="Worden A.Z."/>
            <person name="Robbens S."/>
            <person name="Partensky F."/>
            <person name="Degroeve S."/>
            <person name="Echeynie S."/>
            <person name="Cooke R."/>
            <person name="Saeys Y."/>
            <person name="Wuyts J."/>
            <person name="Jabbari K."/>
            <person name="Bowler C."/>
            <person name="Panaud O."/>
            <person name="Piegu B."/>
            <person name="Ball S.G."/>
            <person name="Ral J.-P."/>
            <person name="Bouget F.-Y."/>
            <person name="Piganeau G."/>
            <person name="De Baets B."/>
            <person name="Picard A."/>
            <person name="Delseny M."/>
            <person name="Demaille J."/>
            <person name="Van de Peer Y."/>
            <person name="Moreau H."/>
        </authorList>
    </citation>
    <scope>NUCLEOTIDE SEQUENCE [LARGE SCALE GENOMIC DNA]</scope>
    <source>
        <strain evidence="4">OTTH 0595 / CCAP 157/2 / RCC745</strain>
    </source>
</reference>
<dbReference type="InParanoid" id="A0A090M0S9"/>
<dbReference type="KEGG" id="ota:OT_ostta04g05490"/>
<feature type="compositionally biased region" description="Low complexity" evidence="2">
    <location>
        <begin position="35"/>
        <end position="44"/>
    </location>
</feature>
<evidence type="ECO:0000256" key="2">
    <source>
        <dbReference type="SAM" id="MobiDB-lite"/>
    </source>
</evidence>
<proteinExistence type="predicted"/>
<feature type="coiled-coil region" evidence="1">
    <location>
        <begin position="721"/>
        <end position="764"/>
    </location>
</feature>
<feature type="region of interest" description="Disordered" evidence="2">
    <location>
        <begin position="1"/>
        <end position="187"/>
    </location>
</feature>
<dbReference type="AlphaFoldDB" id="A0A090M0S9"/>
<gene>
    <name evidence="3" type="ORF">OT_ostta04g05490</name>
</gene>
<keyword evidence="1" id="KW-0175">Coiled coil</keyword>
<dbReference type="OrthoDB" id="405996at2759"/>
<feature type="compositionally biased region" description="Acidic residues" evidence="2">
    <location>
        <begin position="218"/>
        <end position="229"/>
    </location>
</feature>
<feature type="compositionally biased region" description="Polar residues" evidence="2">
    <location>
        <begin position="678"/>
        <end position="687"/>
    </location>
</feature>
<protein>
    <submittedName>
        <fullName evidence="3">Unnamed product</fullName>
    </submittedName>
</protein>
<feature type="compositionally biased region" description="Polar residues" evidence="2">
    <location>
        <begin position="949"/>
        <end position="959"/>
    </location>
</feature>
<comment type="caution">
    <text evidence="3">The sequence shown here is derived from an EMBL/GenBank/DDBJ whole genome shotgun (WGS) entry which is preliminary data.</text>
</comment>
<feature type="region of interest" description="Disordered" evidence="2">
    <location>
        <begin position="1063"/>
        <end position="1088"/>
    </location>
</feature>
<evidence type="ECO:0000256" key="1">
    <source>
        <dbReference type="SAM" id="Coils"/>
    </source>
</evidence>
<feature type="region of interest" description="Disordered" evidence="2">
    <location>
        <begin position="678"/>
        <end position="702"/>
    </location>
</feature>
<evidence type="ECO:0000313" key="3">
    <source>
        <dbReference type="EMBL" id="CEF97791.1"/>
    </source>
</evidence>
<feature type="compositionally biased region" description="Basic and acidic residues" evidence="2">
    <location>
        <begin position="1"/>
        <end position="11"/>
    </location>
</feature>
<organism evidence="3 4">
    <name type="scientific">Ostreococcus tauri</name>
    <name type="common">Marine green alga</name>
    <dbReference type="NCBI Taxonomy" id="70448"/>
    <lineage>
        <taxon>Eukaryota</taxon>
        <taxon>Viridiplantae</taxon>
        <taxon>Chlorophyta</taxon>
        <taxon>Mamiellophyceae</taxon>
        <taxon>Mamiellales</taxon>
        <taxon>Bathycoccaceae</taxon>
        <taxon>Ostreococcus</taxon>
    </lineage>
</organism>
<sequence>MPGSHRDDAPQPRRRHGDRHDHYEAEEIRRRRALRVSAWRAGAESADEDADDKPGPSLAPRAPARERARTVGLRVANGKTQRLVHRASSSDDSSSLFAGSDKDRSKKVSAWEHGRGGNSGLVEPWELNDDDEHILPKLRLSPPKADTLSSSSDDDDNDDSTFKSLSANSPLKQPQRPALAKTFMRQDHIRHLDEEDIEYYTESDSDYSAQFLGKNSDSEDDDDDKDETSENSFSGGDEVDEDGVAVKSMKKKKKKRKNGVVLTPPMSPKSKTRYRCIKGELAAAKAKTTIIREKYQAVKYVFETENEQGEKTLSDELSAVVSNAAKASSQTEADLRVRTTLFAKTNGLSALPVCTCDQSPSTLIGPKQVGSLASYCQIHMPFAAAKMGKYGTSHSQCDVEEATRRLRSVYLLEQAAEEKRKAKIHALQDERSKRGHYAWNRDEANAPQAGDSDDSDWEISNVVKTVGMSRGAPRVVPNPQIERAKQRMADLRDAHGYQLFETRINFILVTNNSSKSLYRVAKIERFSDEFRVEEDSHLYSKLQLENLLRMTSQTQGGCRRISEGRGIVGFIQLYNFQSASDSGWDLDAMTESGTKGDIIRITEQIYRRHVCAMKRKELMFSFLERTKVGAGVPSYLHQLGPRQGYTVFSGADAVRPIGAYGSTVQSRGIPTNANMNRAQSIQSSQNAVEKPAEDAGASRAQAPPKAAWYEGILSNIDKAVEKQEQEEKAKLAKKLTEKQAEDLAERLRKQKEEEEEAARVAAAGDWTKLILEGFIVPEIPTNNALPGQMMQVDGASNKFIYRTKYLTTFDDLPPSDDESADDTIIAPSGLLISSDSSDDDAKGLRRKVMSFHETSLAIEREGKVQQDHEKKIIFKDEDVTFASEISVEPSVGVPTTKETVPAPERVKSITKLITPELKHVGTIRIKTADESATLKTPSVPTTPKAKPNENPQKGNAVTINSKMYQEDYYESDTDPDEDYEFTESSSDTDEDVEFVEYTLIERILIFLGFLEDHQAKKVYDSSSDDETTGRGFFSRAYEGATNVVRAAMGDDVTDAAAVKKPLKKHNSRKVTGGDHYEKKDAHQNIKRKTKEELQADIERRKLALEKRKARRAKRAEIRAARKKAHKKAQDRLARYKFDESQNIVKLRFKSFGAHAPLML</sequence>
<feature type="compositionally biased region" description="Polar residues" evidence="2">
    <location>
        <begin position="162"/>
        <end position="172"/>
    </location>
</feature>
<feature type="region of interest" description="Disordered" evidence="2">
    <location>
        <begin position="929"/>
        <end position="959"/>
    </location>
</feature>
<dbReference type="GeneID" id="9834102"/>
<dbReference type="RefSeq" id="XP_022838890.1">
    <property type="nucleotide sequence ID" value="XM_022984642.1"/>
</dbReference>
<feature type="compositionally biased region" description="Basic and acidic residues" evidence="2">
    <location>
        <begin position="18"/>
        <end position="29"/>
    </location>
</feature>
<name>A0A090M0S9_OSTTA</name>
<feature type="compositionally biased region" description="Basic residues" evidence="2">
    <location>
        <begin position="248"/>
        <end position="258"/>
    </location>
</feature>
<feature type="compositionally biased region" description="Basic and acidic residues" evidence="2">
    <location>
        <begin position="1071"/>
        <end position="1088"/>
    </location>
</feature>
<evidence type="ECO:0000313" key="4">
    <source>
        <dbReference type="Proteomes" id="UP000009170"/>
    </source>
</evidence>
<feature type="compositionally biased region" description="Basic and acidic residues" evidence="2">
    <location>
        <begin position="100"/>
        <end position="115"/>
    </location>
</feature>
<dbReference type="Proteomes" id="UP000009170">
    <property type="component" value="Unassembled WGS sequence"/>
</dbReference>
<keyword evidence="4" id="KW-1185">Reference proteome</keyword>
<feature type="region of interest" description="Disordered" evidence="2">
    <location>
        <begin position="208"/>
        <end position="269"/>
    </location>
</feature>
<dbReference type="EMBL" id="CAID01000004">
    <property type="protein sequence ID" value="CEF97791.1"/>
    <property type="molecule type" value="Genomic_DNA"/>
</dbReference>